<feature type="transmembrane region" description="Helical" evidence="1">
    <location>
        <begin position="508"/>
        <end position="528"/>
    </location>
</feature>
<keyword evidence="1" id="KW-0812">Transmembrane</keyword>
<feature type="transmembrane region" description="Helical" evidence="1">
    <location>
        <begin position="13"/>
        <end position="31"/>
    </location>
</feature>
<dbReference type="InterPro" id="IPR018674">
    <property type="entry name" value="DUF2142_membrane"/>
</dbReference>
<feature type="transmembrane region" description="Helical" evidence="1">
    <location>
        <begin position="610"/>
        <end position="627"/>
    </location>
</feature>
<feature type="transmembrane region" description="Helical" evidence="1">
    <location>
        <begin position="581"/>
        <end position="598"/>
    </location>
</feature>
<keyword evidence="1" id="KW-1133">Transmembrane helix</keyword>
<feature type="transmembrane region" description="Helical" evidence="1">
    <location>
        <begin position="153"/>
        <end position="173"/>
    </location>
</feature>
<dbReference type="EMBL" id="CYXX01000012">
    <property type="protein sequence ID" value="CUN08157.1"/>
    <property type="molecule type" value="Genomic_DNA"/>
</dbReference>
<evidence type="ECO:0000256" key="1">
    <source>
        <dbReference type="SAM" id="Phobius"/>
    </source>
</evidence>
<organism evidence="2 3">
    <name type="scientific">Roseburia inulinivorans</name>
    <dbReference type="NCBI Taxonomy" id="360807"/>
    <lineage>
        <taxon>Bacteria</taxon>
        <taxon>Bacillati</taxon>
        <taxon>Bacillota</taxon>
        <taxon>Clostridia</taxon>
        <taxon>Lachnospirales</taxon>
        <taxon>Lachnospiraceae</taxon>
        <taxon>Roseburia</taxon>
    </lineage>
</organism>
<evidence type="ECO:0000313" key="2">
    <source>
        <dbReference type="EMBL" id="CUN08157.1"/>
    </source>
</evidence>
<dbReference type="Proteomes" id="UP000095453">
    <property type="component" value="Unassembled WGS sequence"/>
</dbReference>
<proteinExistence type="predicted"/>
<dbReference type="Pfam" id="PF09913">
    <property type="entry name" value="DUF2142"/>
    <property type="match status" value="1"/>
</dbReference>
<feature type="transmembrane region" description="Helical" evidence="1">
    <location>
        <begin position="419"/>
        <end position="441"/>
    </location>
</feature>
<feature type="transmembrane region" description="Helical" evidence="1">
    <location>
        <begin position="297"/>
        <end position="322"/>
    </location>
</feature>
<feature type="transmembrane region" description="Helical" evidence="1">
    <location>
        <begin position="185"/>
        <end position="206"/>
    </location>
</feature>
<gene>
    <name evidence="2" type="ORF">ERS852444_01791</name>
</gene>
<accession>A0A173U1G4</accession>
<feature type="transmembrane region" description="Helical" evidence="1">
    <location>
        <begin position="334"/>
        <end position="364"/>
    </location>
</feature>
<name>A0A173U1G4_9FIRM</name>
<feature type="transmembrane region" description="Helical" evidence="1">
    <location>
        <begin position="384"/>
        <end position="407"/>
    </location>
</feature>
<feature type="transmembrane region" description="Helical" evidence="1">
    <location>
        <begin position="540"/>
        <end position="561"/>
    </location>
</feature>
<keyword evidence="1" id="KW-0472">Membrane</keyword>
<sequence>MEQIKQILKNKKIYLRDFIAIIVIFFLSLFVEQVLLQWNSFKNEKYEQTFQVSEVQKAENKDGETTYDFLFDGRYVSSIYLIYQSKTDISSRMEVTFYDGYGQKEVMELEDTASFLLGKSAVWVDQKVDSLKLTVENKDADKLNSIIFVNHTVFSWAKFLLVFSVLLLSYLFVSHCTFFGKRPEWMYAMVSVALGTVIILSAHHSFDSWDEQIHYNIAYTDSWVWNYMEYSDAVMSNVEMRVPTGDTLEEEQWIGEWLNQANDTVVLSSQKGRFLRYGQSAYLPQILGLGLGRTLGLSYVATVFLGKFFNLLFCTAVVTCAIRFSKYGKRTLMCVGLLPTTVFLFSSFTYDAFVIALLMLGIALFVTEYLSEEKIQTKRTMVSILAMVVGCFSKAVYIPFLALYWLMPKDKFYSRRQKNLFKAGIFVLLILMFASFILPLIGNVTSGAEVGDYRGGDTSQTSQLSMILGYPLTYTGVLLKSLGTTFASYFIGSKVLANFAYRGIYDGIGYFVVLLTMLFTFVTDFGMTEKTYDAQMKRKILMMKIWNAVLIFGTACLVWTALYLDFTPVGSMVINGVSPRYYLPLIFPLSLIFINQKVRCSMKLENYQSLIAFLMLIGTGISIYCLMLA</sequence>
<dbReference type="AlphaFoldDB" id="A0A173U1G4"/>
<reference evidence="2 3" key="1">
    <citation type="submission" date="2015-09" db="EMBL/GenBank/DDBJ databases">
        <authorList>
            <consortium name="Pathogen Informatics"/>
        </authorList>
    </citation>
    <scope>NUCLEOTIDE SEQUENCE [LARGE SCALE GENOMIC DNA]</scope>
    <source>
        <strain evidence="2 3">2789STDY5608887</strain>
    </source>
</reference>
<evidence type="ECO:0000313" key="3">
    <source>
        <dbReference type="Proteomes" id="UP000095453"/>
    </source>
</evidence>
<protein>
    <submittedName>
        <fullName evidence="2">Predicted membrane protein</fullName>
    </submittedName>
</protein>